<dbReference type="InterPro" id="IPR029018">
    <property type="entry name" value="Hex-like_dom2"/>
</dbReference>
<dbReference type="EMBL" id="CP015756">
    <property type="protein sequence ID" value="APC39515.1"/>
    <property type="molecule type" value="Genomic_DNA"/>
</dbReference>
<dbReference type="PANTHER" id="PTHR37842:SF2">
    <property type="entry name" value="GYLCOSYL HYDROLASE 115 C-TERMINAL DOMAIN-CONTAINING PROTEIN"/>
    <property type="match status" value="1"/>
</dbReference>
<proteinExistence type="predicted"/>
<dbReference type="InterPro" id="IPR031924">
    <property type="entry name" value="GH115"/>
</dbReference>
<protein>
    <recommendedName>
        <fullName evidence="4">Glycosyl hydrolase family 115</fullName>
    </recommendedName>
</protein>
<dbReference type="InterPro" id="IPR042301">
    <property type="entry name" value="GH115_sf"/>
</dbReference>
<evidence type="ECO:0000313" key="3">
    <source>
        <dbReference type="Proteomes" id="UP000182569"/>
    </source>
</evidence>
<sequence length="689" mass="80833">MKQNKFFILNKNTKIEVIGESSKAIKNIINIFLRDINKVFKAESNLNGDERTEIIIRCSLDDTELLLKSEEFTLKFQTDDNKKSVMNINAKDELGIIYALIYISKTYLGVDPFWFWNDKEPKCLPYVRIPMSDYKSFTKKVKYRGWFVNDEVLLSGWRESPTDEEVWKLVFETILRCGGNMVIPGTDKTSKINKQLASDMGLWITHHHAEPLGAEMFLRAYPGEEPIYDKNNKLFEELWRSAVLDQKDTKVIWNIGFRGQGDQAFWEYDATYKTPEARGKLISKVIQKQYEIVKEYVEKPVFCTNLYGEIMELYKEGYIEFPEGVIKIWADSGYGKMVSRRQGNHNPRIYSLPSKNEIGPHGVYYHVTFYDLQSSNHLTMLPNTPQFVKSELETAFMVGANEYLIINSGNIRPHTYMLDLMSELWKYGYLDTNKHMENYMKRYFPSGSEIVQECFNKYFNTPVQYGQHEDERAGEQFYHYPTREIISHWIKDKNNDTIESLNWATGDVCFEKQIKWYKEKCEANLNKWEVLKNQCDNVIMSLLGKEKSLFCDSLLLQVIIHLTGCKGSVYLCKGYDAFMEENYSLSFIHVCASMKEYEKALSKMKESEHDKWINFYRNDCLTNVKLTIYCLDTLRRYIRVLGDGSNFYNWEKRYVLSNEDRNIMLLATTTNQLTDDELYAKIKGKVMTT</sequence>
<dbReference type="GO" id="GO:0016787">
    <property type="term" value="F:hydrolase activity"/>
    <property type="evidence" value="ECO:0007669"/>
    <property type="project" value="UniProtKB-KW"/>
</dbReference>
<dbReference type="STRING" id="1552.A7L45_05260"/>
<dbReference type="OrthoDB" id="8727830at2"/>
<evidence type="ECO:0008006" key="4">
    <source>
        <dbReference type="Google" id="ProtNLM"/>
    </source>
</evidence>
<dbReference type="AlphaFoldDB" id="A0A1J0GDZ5"/>
<dbReference type="KEGG" id="ceu:A7L45_05260"/>
<dbReference type="Pfam" id="PF15979">
    <property type="entry name" value="Glyco_hydro_115"/>
    <property type="match status" value="1"/>
</dbReference>
<reference evidence="3" key="1">
    <citation type="journal article" date="2016" name="Front. Microbiol.">
        <title>Complete Genome Sequence of Clostridium estertheticum DSM 8809, a Microbe Identified in Spoiled Vacuum Packed Beef.</title>
        <authorList>
            <person name="Yu Z."/>
            <person name="Gunn L."/>
            <person name="Brennan E."/>
            <person name="Reid R."/>
            <person name="Wall P.G."/>
            <person name="Gaora O.P."/>
            <person name="Hurley D."/>
            <person name="Bolton D."/>
            <person name="Fanning S."/>
        </authorList>
    </citation>
    <scope>NUCLEOTIDE SEQUENCE [LARGE SCALE GENOMIC DNA]</scope>
    <source>
        <strain evidence="3">DSM 8809</strain>
    </source>
</reference>
<organism evidence="2 3">
    <name type="scientific">Clostridium estertheticum subsp. estertheticum</name>
    <dbReference type="NCBI Taxonomy" id="1552"/>
    <lineage>
        <taxon>Bacteria</taxon>
        <taxon>Bacillati</taxon>
        <taxon>Bacillota</taxon>
        <taxon>Clostridia</taxon>
        <taxon>Eubacteriales</taxon>
        <taxon>Clostridiaceae</taxon>
        <taxon>Clostridium</taxon>
    </lineage>
</organism>
<dbReference type="PANTHER" id="PTHR37842">
    <property type="match status" value="1"/>
</dbReference>
<keyword evidence="3" id="KW-1185">Reference proteome</keyword>
<dbReference type="Gene3D" id="3.20.20.520">
    <property type="entry name" value="Glycosyl hydrolase family 115"/>
    <property type="match status" value="1"/>
</dbReference>
<dbReference type="Gene3D" id="3.30.379.10">
    <property type="entry name" value="Chitobiase/beta-hexosaminidase domain 2-like"/>
    <property type="match status" value="1"/>
</dbReference>
<dbReference type="RefSeq" id="WP_071611808.1">
    <property type="nucleotide sequence ID" value="NZ_CP015756.1"/>
</dbReference>
<evidence type="ECO:0000313" key="2">
    <source>
        <dbReference type="EMBL" id="APC39515.1"/>
    </source>
</evidence>
<name>A0A1J0GDZ5_9CLOT</name>
<gene>
    <name evidence="2" type="ORF">A7L45_05260</name>
</gene>
<accession>A0A1J0GDZ5</accession>
<dbReference type="GO" id="GO:0005975">
    <property type="term" value="P:carbohydrate metabolic process"/>
    <property type="evidence" value="ECO:0007669"/>
    <property type="project" value="UniProtKB-ARBA"/>
</dbReference>
<evidence type="ECO:0000256" key="1">
    <source>
        <dbReference type="ARBA" id="ARBA00022801"/>
    </source>
</evidence>
<dbReference type="Proteomes" id="UP000182569">
    <property type="component" value="Chromosome"/>
</dbReference>
<keyword evidence="1" id="KW-0378">Hydrolase</keyword>